<evidence type="ECO:0000313" key="5">
    <source>
        <dbReference type="EMBL" id="MEE2002673.1"/>
    </source>
</evidence>
<evidence type="ECO:0000256" key="1">
    <source>
        <dbReference type="ARBA" id="ARBA00023125"/>
    </source>
</evidence>
<sequence>MSLTTTQIQLGDFVLDKRHQHLRLREEVILLEPKVYDVLLYLIQHRDRLIPLSELHDQVWSGRIVSDTAVRRTISKLRLALGDTDAQDPRYIKSVMKRGYQLICPVKDLSTEPELNDRASSSPALVFAAETLLQEPTDHSPSSSTSRHRQKLWLLLLLLPILVLLYFLLSWPEKAPAEPASLTKENTERVTFSPGKKLDLAISTDGQFLVFSGTDGAHDAWRLYLYNRQSSQITLLSNARGTSISSVSFIEEDQRIAFVDSQFGNSTIHAVDLTGHSNEPAELLLDDFFAIGNLVYHSPSNSLIFGGTKRQGDNGHYYRLDLTHGGYEQLTYSSAAHVTDFAASLSPDQQHLVLIRYQLGNYQPKLQVYRLADRELLMEHELNMMVRQSHWLDEHHVLLLTNTGSLERFRLSDGEIKPWLQDIEQPLHRFVVRQQIIYGISRRPTERHFVEADWPDRRNMKLFPLGQALSAHYRKDSSDVWLVQSDQHGFSLISYDPVRFSEDTIFTQQASFQLIDQHADGNLLLLKSDNRLWLHEVTTNSRVAISMHGQLVERGYFSKGGKEVLFTVSKGGSWMSYRYLLDSGMLIQFNRGYRVMYPWGDNFLAITAAGEVTLLNSGLQPVTELPMLLVFDVPYQIQTFQHGLLISNMQMQQTKLWLLSNQLSIQHFHFPRNQLHPNVSMKADGSQLIYFGTSAGHDQVFRINLN</sequence>
<dbReference type="Gene3D" id="2.120.10.30">
    <property type="entry name" value="TolB, C-terminal domain"/>
    <property type="match status" value="1"/>
</dbReference>
<dbReference type="Proteomes" id="UP001336314">
    <property type="component" value="Unassembled WGS sequence"/>
</dbReference>
<feature type="DNA-binding region" description="OmpR/PhoB-type" evidence="2">
    <location>
        <begin position="5"/>
        <end position="104"/>
    </location>
</feature>
<dbReference type="PANTHER" id="PTHR36842:SF1">
    <property type="entry name" value="PROTEIN TOLB"/>
    <property type="match status" value="1"/>
</dbReference>
<dbReference type="RefSeq" id="WP_330129727.1">
    <property type="nucleotide sequence ID" value="NZ_JAUHLI010000015.1"/>
</dbReference>
<dbReference type="InterPro" id="IPR036388">
    <property type="entry name" value="WH-like_DNA-bd_sf"/>
</dbReference>
<dbReference type="SUPFAM" id="SSF50960">
    <property type="entry name" value="TolB, C-terminal domain"/>
    <property type="match status" value="1"/>
</dbReference>
<name>A0ABU7J8Q5_9GAMM</name>
<evidence type="ECO:0000259" key="4">
    <source>
        <dbReference type="PROSITE" id="PS51755"/>
    </source>
</evidence>
<comment type="caution">
    <text evidence="5">The sequence shown here is derived from an EMBL/GenBank/DDBJ whole genome shotgun (WGS) entry which is preliminary data.</text>
</comment>
<dbReference type="InterPro" id="IPR011042">
    <property type="entry name" value="6-blade_b-propeller_TolB-like"/>
</dbReference>
<proteinExistence type="predicted"/>
<dbReference type="EMBL" id="JAUHLI010000015">
    <property type="protein sequence ID" value="MEE2002673.1"/>
    <property type="molecule type" value="Genomic_DNA"/>
</dbReference>
<keyword evidence="6" id="KW-1185">Reference proteome</keyword>
<dbReference type="PANTHER" id="PTHR36842">
    <property type="entry name" value="PROTEIN TOLB HOMOLOG"/>
    <property type="match status" value="1"/>
</dbReference>
<gene>
    <name evidence="5" type="ORF">QWY20_14530</name>
</gene>
<feature type="domain" description="OmpR/PhoB-type" evidence="4">
    <location>
        <begin position="5"/>
        <end position="104"/>
    </location>
</feature>
<protein>
    <submittedName>
        <fullName evidence="5">Winged helix-turn-helix domain-containing protein</fullName>
    </submittedName>
</protein>
<reference evidence="5 6" key="1">
    <citation type="submission" date="2023-07" db="EMBL/GenBank/DDBJ databases">
        <title>Alkalimonas sp., MEB108 novel, alkaliphilic bacterium isolated from Lonar Lake, India.</title>
        <authorList>
            <person name="Joshi A."/>
            <person name="Thite S."/>
        </authorList>
    </citation>
    <scope>NUCLEOTIDE SEQUENCE [LARGE SCALE GENOMIC DNA]</scope>
    <source>
        <strain evidence="5 6">MEB108</strain>
    </source>
</reference>
<organism evidence="5 6">
    <name type="scientific">Alkalimonas cellulosilytica</name>
    <dbReference type="NCBI Taxonomy" id="3058395"/>
    <lineage>
        <taxon>Bacteria</taxon>
        <taxon>Pseudomonadati</taxon>
        <taxon>Pseudomonadota</taxon>
        <taxon>Gammaproteobacteria</taxon>
        <taxon>Alkalimonas</taxon>
    </lineage>
</organism>
<evidence type="ECO:0000313" key="6">
    <source>
        <dbReference type="Proteomes" id="UP001336314"/>
    </source>
</evidence>
<dbReference type="InterPro" id="IPR001867">
    <property type="entry name" value="OmpR/PhoB-type_DNA-bd"/>
</dbReference>
<dbReference type="Gene3D" id="1.10.10.10">
    <property type="entry name" value="Winged helix-like DNA-binding domain superfamily/Winged helix DNA-binding domain"/>
    <property type="match status" value="1"/>
</dbReference>
<dbReference type="SUPFAM" id="SSF46894">
    <property type="entry name" value="C-terminal effector domain of the bipartite response regulators"/>
    <property type="match status" value="1"/>
</dbReference>
<dbReference type="Pfam" id="PF00486">
    <property type="entry name" value="Trans_reg_C"/>
    <property type="match status" value="1"/>
</dbReference>
<dbReference type="SUPFAM" id="SSF69322">
    <property type="entry name" value="Tricorn protease domain 2"/>
    <property type="match status" value="1"/>
</dbReference>
<evidence type="ECO:0000256" key="2">
    <source>
        <dbReference type="PROSITE-ProRule" id="PRU01091"/>
    </source>
</evidence>
<keyword evidence="3" id="KW-0812">Transmembrane</keyword>
<accession>A0ABU7J8Q5</accession>
<dbReference type="SMART" id="SM00862">
    <property type="entry name" value="Trans_reg_C"/>
    <property type="match status" value="1"/>
</dbReference>
<keyword evidence="1 2" id="KW-0238">DNA-binding</keyword>
<keyword evidence="3" id="KW-0472">Membrane</keyword>
<dbReference type="CDD" id="cd00383">
    <property type="entry name" value="trans_reg_C"/>
    <property type="match status" value="1"/>
</dbReference>
<evidence type="ECO:0000256" key="3">
    <source>
        <dbReference type="SAM" id="Phobius"/>
    </source>
</evidence>
<dbReference type="InterPro" id="IPR016032">
    <property type="entry name" value="Sig_transdc_resp-reg_C-effctor"/>
</dbReference>
<dbReference type="PROSITE" id="PS51755">
    <property type="entry name" value="OMPR_PHOB"/>
    <property type="match status" value="1"/>
</dbReference>
<feature type="transmembrane region" description="Helical" evidence="3">
    <location>
        <begin position="152"/>
        <end position="171"/>
    </location>
</feature>
<keyword evidence="3" id="KW-1133">Transmembrane helix</keyword>